<dbReference type="PANTHER" id="PTHR43630">
    <property type="entry name" value="POLY-BETA-1,6-N-ACETYL-D-GLUCOSAMINE SYNTHASE"/>
    <property type="match status" value="1"/>
</dbReference>
<evidence type="ECO:0000256" key="4">
    <source>
        <dbReference type="SAM" id="Phobius"/>
    </source>
</evidence>
<evidence type="ECO:0000313" key="6">
    <source>
        <dbReference type="EMBL" id="HFT93905.1"/>
    </source>
</evidence>
<evidence type="ECO:0000256" key="3">
    <source>
        <dbReference type="ARBA" id="ARBA00022679"/>
    </source>
</evidence>
<feature type="transmembrane region" description="Helical" evidence="4">
    <location>
        <begin position="6"/>
        <end position="28"/>
    </location>
</feature>
<keyword evidence="4" id="KW-0472">Membrane</keyword>
<comment type="caution">
    <text evidence="6">The sequence shown here is derived from an EMBL/GenBank/DDBJ whole genome shotgun (WGS) entry which is preliminary data.</text>
</comment>
<dbReference type="CDD" id="cd06439">
    <property type="entry name" value="CESA_like_1"/>
    <property type="match status" value="1"/>
</dbReference>
<reference evidence="6" key="1">
    <citation type="journal article" date="2020" name="mSystems">
        <title>Genome- and Community-Level Interaction Insights into Carbon Utilization and Element Cycling Functions of Hydrothermarchaeota in Hydrothermal Sediment.</title>
        <authorList>
            <person name="Zhou Z."/>
            <person name="Liu Y."/>
            <person name="Xu W."/>
            <person name="Pan J."/>
            <person name="Luo Z.H."/>
            <person name="Li M."/>
        </authorList>
    </citation>
    <scope>NUCLEOTIDE SEQUENCE [LARGE SCALE GENOMIC DNA]</scope>
    <source>
        <strain evidence="6">SpSt-902</strain>
    </source>
</reference>
<evidence type="ECO:0000256" key="1">
    <source>
        <dbReference type="ARBA" id="ARBA00006739"/>
    </source>
</evidence>
<accession>A0A7C3LT15</accession>
<proteinExistence type="inferred from homology"/>
<dbReference type="AlphaFoldDB" id="A0A7C3LT15"/>
<dbReference type="InterPro" id="IPR029044">
    <property type="entry name" value="Nucleotide-diphossugar_trans"/>
</dbReference>
<dbReference type="EMBL" id="DTMM01000171">
    <property type="protein sequence ID" value="HFT93905.1"/>
    <property type="molecule type" value="Genomic_DNA"/>
</dbReference>
<feature type="transmembrane region" description="Helical" evidence="4">
    <location>
        <begin position="343"/>
        <end position="364"/>
    </location>
</feature>
<dbReference type="Gene3D" id="3.90.550.10">
    <property type="entry name" value="Spore Coat Polysaccharide Biosynthesis Protein SpsA, Chain A"/>
    <property type="match status" value="1"/>
</dbReference>
<gene>
    <name evidence="6" type="ORF">ENX03_08240</name>
</gene>
<keyword evidence="4" id="KW-1133">Transmembrane helix</keyword>
<name>A0A7C3LT15_9BACT</name>
<keyword evidence="4" id="KW-0812">Transmembrane</keyword>
<keyword evidence="2" id="KW-0328">Glycosyltransferase</keyword>
<dbReference type="PANTHER" id="PTHR43630:SF1">
    <property type="entry name" value="POLY-BETA-1,6-N-ACETYL-D-GLUCOSAMINE SYNTHASE"/>
    <property type="match status" value="1"/>
</dbReference>
<dbReference type="InterPro" id="IPR001173">
    <property type="entry name" value="Glyco_trans_2-like"/>
</dbReference>
<feature type="domain" description="Glycosyltransferase 2-like" evidence="5">
    <location>
        <begin position="47"/>
        <end position="213"/>
    </location>
</feature>
<dbReference type="Pfam" id="PF00535">
    <property type="entry name" value="Glycos_transf_2"/>
    <property type="match status" value="1"/>
</dbReference>
<keyword evidence="3 6" id="KW-0808">Transferase</keyword>
<feature type="transmembrane region" description="Helical" evidence="4">
    <location>
        <begin position="302"/>
        <end position="323"/>
    </location>
</feature>
<dbReference type="SUPFAM" id="SSF53448">
    <property type="entry name" value="Nucleotide-diphospho-sugar transferases"/>
    <property type="match status" value="1"/>
</dbReference>
<sequence>MLLTLFLLAFFLLLYPLVIYPPLIWLLAKLFPRPVKKGRPAILPTLTIVIPAHNEEAVIADKIKNTLACDYPVEKVEILVASDGSTDRTAERAREVVHPSLFLLDFPVRRGKLSVLVDAVSRARGEIVVLTDASALLKPDALMRLVENFSDPGVGCVSGRYVIARDVTPHLDSRGESERGYFEFEVFQRRQESLFHSTLGAHGACYALRRNLFPSLPAGVINDDFVIPMLILAGGHRTVYEDRAVVAEAHLATARGEFRRRTRISQGNFQQIRILLPALGFRDFRALFVFFSHKVVRAFQPFYLVLVLILPVLMGGAFFRAVFGAEALFYLLGASGLLFSRPGRLLSLPLYFLTGNAAILYGFLRQILPGRGSYRPQWEKS</sequence>
<evidence type="ECO:0000256" key="2">
    <source>
        <dbReference type="ARBA" id="ARBA00022676"/>
    </source>
</evidence>
<evidence type="ECO:0000259" key="5">
    <source>
        <dbReference type="Pfam" id="PF00535"/>
    </source>
</evidence>
<dbReference type="GO" id="GO:0016757">
    <property type="term" value="F:glycosyltransferase activity"/>
    <property type="evidence" value="ECO:0007669"/>
    <property type="project" value="UniProtKB-KW"/>
</dbReference>
<organism evidence="6">
    <name type="scientific">Leptospirillum ferriphilum</name>
    <dbReference type="NCBI Taxonomy" id="178606"/>
    <lineage>
        <taxon>Bacteria</taxon>
        <taxon>Pseudomonadati</taxon>
        <taxon>Nitrospirota</taxon>
        <taxon>Nitrospiria</taxon>
        <taxon>Nitrospirales</taxon>
        <taxon>Nitrospiraceae</taxon>
        <taxon>Leptospirillum</taxon>
    </lineage>
</organism>
<comment type="similarity">
    <text evidence="1">Belongs to the glycosyltransferase 2 family.</text>
</comment>
<protein>
    <submittedName>
        <fullName evidence="6">Glycosyltransferase family 2 protein</fullName>
    </submittedName>
</protein>